<dbReference type="CDD" id="cd02066">
    <property type="entry name" value="GRX_family"/>
    <property type="match status" value="1"/>
</dbReference>
<evidence type="ECO:0000313" key="3">
    <source>
        <dbReference type="EMBL" id="CAB9506753.1"/>
    </source>
</evidence>
<dbReference type="PROSITE" id="PS51354">
    <property type="entry name" value="GLUTAREDOXIN_2"/>
    <property type="match status" value="1"/>
</dbReference>
<dbReference type="Gene3D" id="1.10.10.10">
    <property type="entry name" value="Winged helix-like DNA-binding domain superfamily/Winged helix DNA-binding domain"/>
    <property type="match status" value="1"/>
</dbReference>
<dbReference type="OrthoDB" id="418495at2759"/>
<dbReference type="Proteomes" id="UP001153069">
    <property type="component" value="Unassembled WGS sequence"/>
</dbReference>
<feature type="region of interest" description="Disordered" evidence="1">
    <location>
        <begin position="98"/>
        <end position="125"/>
    </location>
</feature>
<dbReference type="SMART" id="SM00049">
    <property type="entry name" value="DEP"/>
    <property type="match status" value="1"/>
</dbReference>
<keyword evidence="4" id="KW-1185">Reference proteome</keyword>
<dbReference type="Pfam" id="PF00610">
    <property type="entry name" value="DEP"/>
    <property type="match status" value="1"/>
</dbReference>
<dbReference type="InterPro" id="IPR036388">
    <property type="entry name" value="WH-like_DNA-bd_sf"/>
</dbReference>
<dbReference type="InterPro" id="IPR000591">
    <property type="entry name" value="DEP_dom"/>
</dbReference>
<feature type="region of interest" description="Disordered" evidence="1">
    <location>
        <begin position="400"/>
        <end position="425"/>
    </location>
</feature>
<dbReference type="CDD" id="cd04371">
    <property type="entry name" value="DEP"/>
    <property type="match status" value="1"/>
</dbReference>
<dbReference type="PANTHER" id="PTHR46361:SF3">
    <property type="entry name" value="ELECTRON CARRIER_ PROTEIN DISULFIDE OXIDOREDUCTASE"/>
    <property type="match status" value="1"/>
</dbReference>
<proteinExistence type="predicted"/>
<gene>
    <name evidence="3" type="ORF">SEMRO_277_G106390.1</name>
</gene>
<evidence type="ECO:0000256" key="1">
    <source>
        <dbReference type="SAM" id="MobiDB-lite"/>
    </source>
</evidence>
<dbReference type="SUPFAM" id="SSF46785">
    <property type="entry name" value="Winged helix' DNA-binding domain"/>
    <property type="match status" value="1"/>
</dbReference>
<dbReference type="AlphaFoldDB" id="A0A9N8H9J0"/>
<dbReference type="InterPro" id="IPR002109">
    <property type="entry name" value="Glutaredoxin"/>
</dbReference>
<dbReference type="PROSITE" id="PS50186">
    <property type="entry name" value="DEP"/>
    <property type="match status" value="1"/>
</dbReference>
<name>A0A9N8H9J0_9STRA</name>
<feature type="domain" description="DEP" evidence="2">
    <location>
        <begin position="154"/>
        <end position="229"/>
    </location>
</feature>
<evidence type="ECO:0000313" key="4">
    <source>
        <dbReference type="Proteomes" id="UP001153069"/>
    </source>
</evidence>
<dbReference type="SUPFAM" id="SSF52833">
    <property type="entry name" value="Thioredoxin-like"/>
    <property type="match status" value="1"/>
</dbReference>
<dbReference type="PANTHER" id="PTHR46361">
    <property type="entry name" value="ELECTRON CARRIER/ PROTEIN DISULFIDE OXIDOREDUCTASE"/>
    <property type="match status" value="1"/>
</dbReference>
<reference evidence="3" key="1">
    <citation type="submission" date="2020-06" db="EMBL/GenBank/DDBJ databases">
        <authorList>
            <consortium name="Plant Systems Biology data submission"/>
        </authorList>
    </citation>
    <scope>NUCLEOTIDE SEQUENCE</scope>
    <source>
        <strain evidence="3">D6</strain>
    </source>
</reference>
<dbReference type="Pfam" id="PF04784">
    <property type="entry name" value="DUF547"/>
    <property type="match status" value="1"/>
</dbReference>
<dbReference type="Gene3D" id="3.40.30.10">
    <property type="entry name" value="Glutaredoxin"/>
    <property type="match status" value="1"/>
</dbReference>
<accession>A0A9N8H9J0</accession>
<organism evidence="3 4">
    <name type="scientific">Seminavis robusta</name>
    <dbReference type="NCBI Taxonomy" id="568900"/>
    <lineage>
        <taxon>Eukaryota</taxon>
        <taxon>Sar</taxon>
        <taxon>Stramenopiles</taxon>
        <taxon>Ochrophyta</taxon>
        <taxon>Bacillariophyta</taxon>
        <taxon>Bacillariophyceae</taxon>
        <taxon>Bacillariophycidae</taxon>
        <taxon>Naviculales</taxon>
        <taxon>Naviculaceae</taxon>
        <taxon>Seminavis</taxon>
    </lineage>
</organism>
<dbReference type="GO" id="GO:0035556">
    <property type="term" value="P:intracellular signal transduction"/>
    <property type="evidence" value="ECO:0007669"/>
    <property type="project" value="InterPro"/>
</dbReference>
<dbReference type="InterPro" id="IPR036249">
    <property type="entry name" value="Thioredoxin-like_sf"/>
</dbReference>
<sequence length="583" mass="65755">MGRITIFTATHCLFSLQVKHELTKRNLPFSEVNLTEYPEKRSDVFMLTRRMTTPQVFFNTRYIGGCDATLQLLDEWDHDTRHASPLKKYKSQIARFPDPSNPHLALPESQSMEETSSSESSSLAALPLDSPSVTLELPDGTARTYTVSDLIEELSEVLPLGTLSYHLTSYKNSVTGTAAVAALMKHFQTETREEAEDIGKQLGQHNIIHHVCFEHRFQDTKAYFYRLQAHQTPHILNSLYLVSDEEMHWDNARAEALVERLEVLVGRLERECYALEDGGGIRYSEGIKQKSLFRELEEGICLFQAVEFDTMKPKELLAWGLNVYNIMLKIALFKRGIPKKESTQQIFLREIQFNVGGKLYSFIDWLSVISAGKVGGDQPVSARRKSVDPATIKNNRKMFPKRTKSFDGGSSPLRRSSRMSTRSPDLASPADYRVYFATHLIWARSSAMPHFTAQNLDKELTIAALAFCAEDSNVKVDTAKGELSVSNVFSWYRKDFCTSSSTFTSEISDSLTASASSCDRDLTSILFSLLESPKKLQLQQLLYSGSKTKLKISFHADDWTINALGKDYVTFQASSIDGNCSRI</sequence>
<feature type="compositionally biased region" description="Low complexity" evidence="1">
    <location>
        <begin position="107"/>
        <end position="125"/>
    </location>
</feature>
<dbReference type="InterPro" id="IPR036390">
    <property type="entry name" value="WH_DNA-bd_sf"/>
</dbReference>
<comment type="caution">
    <text evidence="3">The sequence shown here is derived from an EMBL/GenBank/DDBJ whole genome shotgun (WGS) entry which is preliminary data.</text>
</comment>
<dbReference type="InterPro" id="IPR006869">
    <property type="entry name" value="DUF547"/>
</dbReference>
<dbReference type="Pfam" id="PF00462">
    <property type="entry name" value="Glutaredoxin"/>
    <property type="match status" value="1"/>
</dbReference>
<dbReference type="EMBL" id="CAICTM010000276">
    <property type="protein sequence ID" value="CAB9506753.1"/>
    <property type="molecule type" value="Genomic_DNA"/>
</dbReference>
<evidence type="ECO:0000259" key="2">
    <source>
        <dbReference type="PROSITE" id="PS50186"/>
    </source>
</evidence>
<protein>
    <recommendedName>
        <fullName evidence="2">DEP domain-containing protein</fullName>
    </recommendedName>
</protein>